<feature type="compositionally biased region" description="Low complexity" evidence="5">
    <location>
        <begin position="726"/>
        <end position="736"/>
    </location>
</feature>
<dbReference type="InterPro" id="IPR023214">
    <property type="entry name" value="HAD_sf"/>
</dbReference>
<evidence type="ECO:0000313" key="9">
    <source>
        <dbReference type="Proteomes" id="UP000318582"/>
    </source>
</evidence>
<organism evidence="8 9">
    <name type="scientific">Powellomyces hirtus</name>
    <dbReference type="NCBI Taxonomy" id="109895"/>
    <lineage>
        <taxon>Eukaryota</taxon>
        <taxon>Fungi</taxon>
        <taxon>Fungi incertae sedis</taxon>
        <taxon>Chytridiomycota</taxon>
        <taxon>Chytridiomycota incertae sedis</taxon>
        <taxon>Chytridiomycetes</taxon>
        <taxon>Spizellomycetales</taxon>
        <taxon>Powellomycetaceae</taxon>
        <taxon>Powellomyces</taxon>
    </lineage>
</organism>
<dbReference type="SUPFAM" id="SSF81665">
    <property type="entry name" value="Calcium ATPase, transmembrane domain M"/>
    <property type="match status" value="1"/>
</dbReference>
<dbReference type="Gene3D" id="1.20.1110.10">
    <property type="entry name" value="Calcium-transporting ATPase, transmembrane domain"/>
    <property type="match status" value="1"/>
</dbReference>
<evidence type="ECO:0000256" key="5">
    <source>
        <dbReference type="SAM" id="MobiDB-lite"/>
    </source>
</evidence>
<keyword evidence="3 6" id="KW-1133">Transmembrane helix</keyword>
<protein>
    <recommendedName>
        <fullName evidence="7">Cation-transporting P-type ATPase C-terminal domain-containing protein</fullName>
    </recommendedName>
</protein>
<dbReference type="Gene3D" id="3.40.1110.10">
    <property type="entry name" value="Calcium-transporting ATPase, cytoplasmic domain N"/>
    <property type="match status" value="1"/>
</dbReference>
<keyword evidence="9" id="KW-1185">Reference proteome</keyword>
<keyword evidence="4 6" id="KW-0472">Membrane</keyword>
<feature type="transmembrane region" description="Helical" evidence="6">
    <location>
        <begin position="1058"/>
        <end position="1082"/>
    </location>
</feature>
<dbReference type="InterPro" id="IPR023298">
    <property type="entry name" value="ATPase_P-typ_TM_dom_sf"/>
</dbReference>
<dbReference type="AlphaFoldDB" id="A0A507E3N2"/>
<feature type="transmembrane region" description="Helical" evidence="6">
    <location>
        <begin position="101"/>
        <end position="123"/>
    </location>
</feature>
<dbReference type="Pfam" id="PF00689">
    <property type="entry name" value="Cation_ATPase_C"/>
    <property type="match status" value="1"/>
</dbReference>
<evidence type="ECO:0000256" key="2">
    <source>
        <dbReference type="ARBA" id="ARBA00022692"/>
    </source>
</evidence>
<name>A0A507E3N2_9FUNG</name>
<evidence type="ECO:0000256" key="4">
    <source>
        <dbReference type="ARBA" id="ARBA00023136"/>
    </source>
</evidence>
<gene>
    <name evidence="8" type="ORF">PhCBS80983_g03503</name>
</gene>
<dbReference type="InterPro" id="IPR023299">
    <property type="entry name" value="ATPase_P-typ_cyto_dom_N"/>
</dbReference>
<feature type="transmembrane region" description="Helical" evidence="6">
    <location>
        <begin position="1154"/>
        <end position="1175"/>
    </location>
</feature>
<feature type="transmembrane region" description="Helical" evidence="6">
    <location>
        <begin position="76"/>
        <end position="95"/>
    </location>
</feature>
<comment type="subcellular location">
    <subcellularLocation>
        <location evidence="1">Membrane</location>
    </subcellularLocation>
</comment>
<dbReference type="SUPFAM" id="SSF56784">
    <property type="entry name" value="HAD-like"/>
    <property type="match status" value="1"/>
</dbReference>
<keyword evidence="2 6" id="KW-0812">Transmembrane</keyword>
<evidence type="ECO:0000313" key="8">
    <source>
        <dbReference type="EMBL" id="TPX57905.1"/>
    </source>
</evidence>
<dbReference type="EMBL" id="QEAQ01000045">
    <property type="protein sequence ID" value="TPX57905.1"/>
    <property type="molecule type" value="Genomic_DNA"/>
</dbReference>
<evidence type="ECO:0000256" key="3">
    <source>
        <dbReference type="ARBA" id="ARBA00022989"/>
    </source>
</evidence>
<dbReference type="PANTHER" id="PTHR13219">
    <property type="entry name" value="TRANSMEMBRANE PROTEIN 94"/>
    <property type="match status" value="1"/>
</dbReference>
<accession>A0A507E3N2</accession>
<comment type="caution">
    <text evidence="8">The sequence shown here is derived from an EMBL/GenBank/DDBJ whole genome shotgun (WGS) entry which is preliminary data.</text>
</comment>
<evidence type="ECO:0000259" key="7">
    <source>
        <dbReference type="Pfam" id="PF00689"/>
    </source>
</evidence>
<dbReference type="PANTHER" id="PTHR13219:SF6">
    <property type="entry name" value="TRANSMEMBRANE PROTEIN 94"/>
    <property type="match status" value="1"/>
</dbReference>
<feature type="region of interest" description="Disordered" evidence="5">
    <location>
        <begin position="697"/>
        <end position="754"/>
    </location>
</feature>
<dbReference type="GO" id="GO:0000166">
    <property type="term" value="F:nucleotide binding"/>
    <property type="evidence" value="ECO:0007669"/>
    <property type="project" value="InterPro"/>
</dbReference>
<evidence type="ECO:0000256" key="1">
    <source>
        <dbReference type="ARBA" id="ARBA00004370"/>
    </source>
</evidence>
<dbReference type="GO" id="GO:0016020">
    <property type="term" value="C:membrane"/>
    <property type="evidence" value="ECO:0007669"/>
    <property type="project" value="UniProtKB-SubCell"/>
</dbReference>
<dbReference type="Gene3D" id="3.40.50.1000">
    <property type="entry name" value="HAD superfamily/HAD-like"/>
    <property type="match status" value="2"/>
</dbReference>
<proteinExistence type="predicted"/>
<feature type="compositionally biased region" description="Low complexity" evidence="5">
    <location>
        <begin position="707"/>
        <end position="717"/>
    </location>
</feature>
<dbReference type="InterPro" id="IPR039720">
    <property type="entry name" value="TMEM94"/>
</dbReference>
<dbReference type="InterPro" id="IPR036412">
    <property type="entry name" value="HAD-like_sf"/>
</dbReference>
<sequence>MGSPEHSVIEVHELRTCASYDLPTAAVADEKYLAYHHLSSEEAQRRLVAAADEVLATHKVEVRNGATVAIVKQSTILTAIAAAGLIAFFITAMVQSSPYQWRATGALVEAGFLLVLLVWNIWLQIREARLTTMEMSMRIQSIVEPLRKYGLSRKQDLKIPTSIATVSLCRVVRDQTVLTLPFNLIVLDDIVQLAYGDTAPCKVRYVNSHFDTAPAAEGSDQYVLEKGQIFRPTLFSAAPADPTILRRAALNEGQFHFRALETPLKDTLSKALGFKRPETVVLRQFAVLADWYFTRLMWGILAISLLINAFRFGIRNTSDSRKLQQGVEYLIVMQIYVILPLLPLVLPTLFMIIRSYGNAQILSLFDALQTSKTEFEDQEDIDEFDMAPPPTKDLVLDWGLVWKRFLDQFVHVDVSFLARTTGLVASLASTTVICAIDREGTISLPTPSVEQLFFFDTDGDSVVLDVAGDTAGHAVKFEDRDWQEHLASLKPLGLNLLLNTDCGARQGRNRLEHHRKSNGHQHHGRVRPSRQACLCQLGREIGFSADAMRLFALQKTIHCFAPYHWNVTKVPDYHFEIPSFLSQIFQETSSQTFQLFSEGTVELILESCSDFWNGKNLDTIDEAALKKITDFCQNALINDAQVVAYAYRPIENTKKSAPFLLSRPGTARPESIYIESPAPGSIPGSFPVINISPSLSASNLFPDDPQPHQQQQQQQQPLSPPPPPSSASSTGSASPSDGKKKQPRKKFLNNVDRVRQPAAVDEKQLVSELVKGQTFLSMASLAYQPKANVADFIEDLGVGGIRFVYFSSAPERESKAYAERLGLEIDWNSCILLSSANGDTPGYLEEHDMKAKLPRGVDKIRDHLRDVDDVPLHVSLFAECEPASINEMVRIFQEQGEVVCCIGSSLNEMNVECFSLADVAIAIDPLSALKSRNHPPTGPLSPLSLGAAFASSPCAFSLHSDTSIYSLSQIIRDARTISDSGRQSIAFYLGCQTSLPFIMIIASCLLLPPVFSGYQLLWLMWVILPPLALSFLFSPYDPNVMTRMPAKNSDHLKDKWRFVMYFLARFIGPIVITVAVFAVALAEFTDETQLTTTQIFGGFGNSSWMNLTNREQWALLYAQNCALFVWVVLMVAISASFLHRTESLRKRPPYHNRVWVITSIGCIALQAIFMTVSLAPQGVYSLSVLRWWAYVIALAAAPAVILAVQEVIKVHDRREWEKFQKRSKLEFNTKLGMHSPL</sequence>
<feature type="transmembrane region" description="Helical" evidence="6">
    <location>
        <begin position="985"/>
        <end position="1010"/>
    </location>
</feature>
<feature type="transmembrane region" description="Helical" evidence="6">
    <location>
        <begin position="1114"/>
        <end position="1133"/>
    </location>
</feature>
<feature type="transmembrane region" description="Helical" evidence="6">
    <location>
        <begin position="330"/>
        <end position="353"/>
    </location>
</feature>
<evidence type="ECO:0000256" key="6">
    <source>
        <dbReference type="SAM" id="Phobius"/>
    </source>
</evidence>
<feature type="transmembrane region" description="Helical" evidence="6">
    <location>
        <begin position="292"/>
        <end position="310"/>
    </location>
</feature>
<dbReference type="InterPro" id="IPR006068">
    <property type="entry name" value="ATPase_P-typ_cation-transptr_C"/>
</dbReference>
<feature type="domain" description="Cation-transporting P-type ATPase C-terminal" evidence="7">
    <location>
        <begin position="1009"/>
        <end position="1209"/>
    </location>
</feature>
<feature type="transmembrane region" description="Helical" evidence="6">
    <location>
        <begin position="1016"/>
        <end position="1037"/>
    </location>
</feature>
<reference evidence="8 9" key="1">
    <citation type="journal article" date="2019" name="Sci. Rep.">
        <title>Comparative genomics of chytrid fungi reveal insights into the obligate biotrophic and pathogenic lifestyle of Synchytrium endobioticum.</title>
        <authorList>
            <person name="van de Vossenberg B.T.L.H."/>
            <person name="Warris S."/>
            <person name="Nguyen H.D.T."/>
            <person name="van Gent-Pelzer M.P.E."/>
            <person name="Joly D.L."/>
            <person name="van de Geest H.C."/>
            <person name="Bonants P.J.M."/>
            <person name="Smith D.S."/>
            <person name="Levesque C.A."/>
            <person name="van der Lee T.A.J."/>
        </authorList>
    </citation>
    <scope>NUCLEOTIDE SEQUENCE [LARGE SCALE GENOMIC DNA]</scope>
    <source>
        <strain evidence="8 9">CBS 809.83</strain>
    </source>
</reference>
<dbReference type="Proteomes" id="UP000318582">
    <property type="component" value="Unassembled WGS sequence"/>
</dbReference>
<feature type="transmembrane region" description="Helical" evidence="6">
    <location>
        <begin position="1187"/>
        <end position="1208"/>
    </location>
</feature>